<gene>
    <name evidence="2" type="ORF">FFLO_07078</name>
</gene>
<evidence type="ECO:0000256" key="1">
    <source>
        <dbReference type="SAM" id="MobiDB-lite"/>
    </source>
</evidence>
<protein>
    <submittedName>
        <fullName evidence="2">Uncharacterized protein</fullName>
    </submittedName>
</protein>
<proteinExistence type="predicted"/>
<dbReference type="AlphaFoldDB" id="A0A8K0JG35"/>
<organism evidence="2 3">
    <name type="scientific">Filobasidium floriforme</name>
    <dbReference type="NCBI Taxonomy" id="5210"/>
    <lineage>
        <taxon>Eukaryota</taxon>
        <taxon>Fungi</taxon>
        <taxon>Dikarya</taxon>
        <taxon>Basidiomycota</taxon>
        <taxon>Agaricomycotina</taxon>
        <taxon>Tremellomycetes</taxon>
        <taxon>Filobasidiales</taxon>
        <taxon>Filobasidiaceae</taxon>
        <taxon>Filobasidium</taxon>
    </lineage>
</organism>
<dbReference type="EMBL" id="JABELV010000344">
    <property type="protein sequence ID" value="KAG7527295.1"/>
    <property type="molecule type" value="Genomic_DNA"/>
</dbReference>
<evidence type="ECO:0000313" key="2">
    <source>
        <dbReference type="EMBL" id="KAG7527295.1"/>
    </source>
</evidence>
<keyword evidence="3" id="KW-1185">Reference proteome</keyword>
<comment type="caution">
    <text evidence="2">The sequence shown here is derived from an EMBL/GenBank/DDBJ whole genome shotgun (WGS) entry which is preliminary data.</text>
</comment>
<accession>A0A8K0JG35</accession>
<evidence type="ECO:0000313" key="3">
    <source>
        <dbReference type="Proteomes" id="UP000812966"/>
    </source>
</evidence>
<reference evidence="2" key="1">
    <citation type="submission" date="2020-04" db="EMBL/GenBank/DDBJ databases">
        <title>Analysis of mating type loci in Filobasidium floriforme.</title>
        <authorList>
            <person name="Nowrousian M."/>
        </authorList>
    </citation>
    <scope>NUCLEOTIDE SEQUENCE</scope>
    <source>
        <strain evidence="2">CBS 6242</strain>
    </source>
</reference>
<feature type="region of interest" description="Disordered" evidence="1">
    <location>
        <begin position="123"/>
        <end position="148"/>
    </location>
</feature>
<feature type="compositionally biased region" description="Low complexity" evidence="1">
    <location>
        <begin position="129"/>
        <end position="138"/>
    </location>
</feature>
<name>A0A8K0JG35_9TREE</name>
<sequence>MEFPGLDLSSHEGVTLNDMWTSHEELHDDNLPALDEDAEETFDVRKAGLNKLSKIRYMQMLEMMSEGLRELATRVAAEMEFTPEQCMFSILSLHQKKQKRSRTQSEWNAWVSLTWQEEYPKLSSLGSTAPSPDAAALPPLAPPPASAKDRIAHVNRKAKINREQGRWTPQEIKSAMEQLKATAAAKPSQPTHNKALNDEQQIILQRNKAQQIWDATCSTLRHLHDIYNIGTCLLMVPLVANHSFRPQMMIQNIWLERTIQKLWRIGITPEAVQHHLNKLMVTLVEQRIHHTSDTSQALTAGQIHQRDALHQEHFQSMKIASRRETIATHIKACILATCGVDLPTVPWSRLHLIAWQNDVRWKGVPLDTNWVKVSKMTQPDFDRVASAYAQQTFRLEKLSETPALFAEYKRVLELLAYENFPKKFAGLPGFDGSQDDAALLAERVELLDKLRDDAGE</sequence>
<dbReference type="Proteomes" id="UP000812966">
    <property type="component" value="Unassembled WGS sequence"/>
</dbReference>